<dbReference type="Gene3D" id="3.20.20.140">
    <property type="entry name" value="Metal-dependent hydrolases"/>
    <property type="match status" value="1"/>
</dbReference>
<dbReference type="SUPFAM" id="SSF89550">
    <property type="entry name" value="PHP domain-like"/>
    <property type="match status" value="1"/>
</dbReference>
<dbReference type="OrthoDB" id="9791620at2"/>
<proteinExistence type="predicted"/>
<comment type="caution">
    <text evidence="1">The sequence shown here is derived from an EMBL/GenBank/DDBJ whole genome shotgun (WGS) entry which is preliminary data.</text>
</comment>
<dbReference type="EMBL" id="JTLV02000001">
    <property type="protein sequence ID" value="PQM31132.1"/>
    <property type="molecule type" value="Genomic_DNA"/>
</dbReference>
<sequence length="421" mass="48857">MRINLHQHTIAVKTGETNNRNLDISNQHNVDLFVSNLERWEVGILAITNHNLFDLEQFNFLEDIVQSKGILLLPGIEIDIEDSEGKIHNMNIIVSNEDKKIWDEFVLSLNITDPNNFSIPVYALTQKLSKFNKICLIPNNQKGGKELPKDDYNLFSDENSIYFFETTNLDSSRILAHKGIPAICGSDEKDILNPQYNKIPDIHIKIDSFTSLINFFKKDLNFMKNKLSEKLFGTISIHPSTWQDAIKVPLYYDTNIIIGSRGSGKSIILEEIKKEVERVKNIKIDLYDHKDDNYNRLLKELESQFLNPIDLNSEIQNLNILLKNSNLPKLDEVVTNYINMVSFCNTNKVSKYIFWQEFNVQGIDTQMLYKNPEQCINEMKKLYTDKCNLEESLNILDKNKINLNDTNYVIGMARVFWTNFM</sequence>
<accession>A0A2P6FCI1</accession>
<keyword evidence="2" id="KW-1185">Reference proteome</keyword>
<evidence type="ECO:0000313" key="2">
    <source>
        <dbReference type="Proteomes" id="UP000031565"/>
    </source>
</evidence>
<dbReference type="AlphaFoldDB" id="A0A2P6FCI1"/>
<dbReference type="Proteomes" id="UP000031565">
    <property type="component" value="Unassembled WGS sequence"/>
</dbReference>
<evidence type="ECO:0000313" key="1">
    <source>
        <dbReference type="EMBL" id="PQM31132.1"/>
    </source>
</evidence>
<reference evidence="1 2" key="1">
    <citation type="journal article" date="2015" name="MBio">
        <title>Genome sequence of the Drosophila melanogaster male-killing Spiroplasma strain MSRO endosymbiont.</title>
        <authorList>
            <person name="Paredes J.C."/>
            <person name="Herren J.K."/>
            <person name="Schupfer F."/>
            <person name="Marin R."/>
            <person name="Claverol S."/>
            <person name="Kuo C.H."/>
            <person name="Lemaitre B."/>
            <person name="Beven L."/>
        </authorList>
    </citation>
    <scope>NUCLEOTIDE SEQUENCE [LARGE SCALE GENOMIC DNA]</scope>
    <source>
        <strain evidence="1 2">MSRO</strain>
    </source>
</reference>
<gene>
    <name evidence="1" type="ORF">SMSRO_SF009350</name>
</gene>
<name>A0A2P6FCI1_9MOLU</name>
<organism evidence="1 2">
    <name type="scientific">Spiroplasma poulsonii</name>
    <dbReference type="NCBI Taxonomy" id="2138"/>
    <lineage>
        <taxon>Bacteria</taxon>
        <taxon>Bacillati</taxon>
        <taxon>Mycoplasmatota</taxon>
        <taxon>Mollicutes</taxon>
        <taxon>Entomoplasmatales</taxon>
        <taxon>Spiroplasmataceae</taxon>
        <taxon>Spiroplasma</taxon>
    </lineage>
</organism>
<dbReference type="InterPro" id="IPR016195">
    <property type="entry name" value="Pol/histidinol_Pase-like"/>
</dbReference>
<protein>
    <submittedName>
        <fullName evidence="1">Uncharacterized protein</fullName>
    </submittedName>
</protein>
<dbReference type="RefSeq" id="WP_040093275.1">
    <property type="nucleotide sequence ID" value="NZ_CM020866.1"/>
</dbReference>